<dbReference type="Proteomes" id="UP001152622">
    <property type="component" value="Chromosome 3"/>
</dbReference>
<organism evidence="1 2">
    <name type="scientific">Synaphobranchus kaupii</name>
    <name type="common">Kaup's arrowtooth eel</name>
    <dbReference type="NCBI Taxonomy" id="118154"/>
    <lineage>
        <taxon>Eukaryota</taxon>
        <taxon>Metazoa</taxon>
        <taxon>Chordata</taxon>
        <taxon>Craniata</taxon>
        <taxon>Vertebrata</taxon>
        <taxon>Euteleostomi</taxon>
        <taxon>Actinopterygii</taxon>
        <taxon>Neopterygii</taxon>
        <taxon>Teleostei</taxon>
        <taxon>Anguilliformes</taxon>
        <taxon>Synaphobranchidae</taxon>
        <taxon>Synaphobranchus</taxon>
    </lineage>
</organism>
<gene>
    <name evidence="1" type="ORF">SKAU_G00093110</name>
</gene>
<keyword evidence="2" id="KW-1185">Reference proteome</keyword>
<proteinExistence type="predicted"/>
<sequence>MAPPASRHWKKRRRVTDSGVDWPYCPSSSSHTASIVCHSPSNRTYLRAVPSRAPNMKSTCWSSVSACTLSIACTCAFHSPNFTVPSPPLNLGTHSAHINQGNAKPVPQIAFSCPPRSVCSPHHPPESGSFAP</sequence>
<dbReference type="EMBL" id="JAINUF010000003">
    <property type="protein sequence ID" value="KAJ8369283.1"/>
    <property type="molecule type" value="Genomic_DNA"/>
</dbReference>
<comment type="caution">
    <text evidence="1">The sequence shown here is derived from an EMBL/GenBank/DDBJ whole genome shotgun (WGS) entry which is preliminary data.</text>
</comment>
<evidence type="ECO:0000313" key="1">
    <source>
        <dbReference type="EMBL" id="KAJ8369283.1"/>
    </source>
</evidence>
<dbReference type="AlphaFoldDB" id="A0A9Q1FXX0"/>
<protein>
    <submittedName>
        <fullName evidence="1">Uncharacterized protein</fullName>
    </submittedName>
</protein>
<name>A0A9Q1FXX0_SYNKA</name>
<reference evidence="1" key="1">
    <citation type="journal article" date="2023" name="Science">
        <title>Genome structures resolve the early diversification of teleost fishes.</title>
        <authorList>
            <person name="Parey E."/>
            <person name="Louis A."/>
            <person name="Montfort J."/>
            <person name="Bouchez O."/>
            <person name="Roques C."/>
            <person name="Iampietro C."/>
            <person name="Lluch J."/>
            <person name="Castinel A."/>
            <person name="Donnadieu C."/>
            <person name="Desvignes T."/>
            <person name="Floi Bucao C."/>
            <person name="Jouanno E."/>
            <person name="Wen M."/>
            <person name="Mejri S."/>
            <person name="Dirks R."/>
            <person name="Jansen H."/>
            <person name="Henkel C."/>
            <person name="Chen W.J."/>
            <person name="Zahm M."/>
            <person name="Cabau C."/>
            <person name="Klopp C."/>
            <person name="Thompson A.W."/>
            <person name="Robinson-Rechavi M."/>
            <person name="Braasch I."/>
            <person name="Lecointre G."/>
            <person name="Bobe J."/>
            <person name="Postlethwait J.H."/>
            <person name="Berthelot C."/>
            <person name="Roest Crollius H."/>
            <person name="Guiguen Y."/>
        </authorList>
    </citation>
    <scope>NUCLEOTIDE SEQUENCE</scope>
    <source>
        <strain evidence="1">WJC10195</strain>
    </source>
</reference>
<accession>A0A9Q1FXX0</accession>
<evidence type="ECO:0000313" key="2">
    <source>
        <dbReference type="Proteomes" id="UP001152622"/>
    </source>
</evidence>